<dbReference type="AlphaFoldDB" id="A0A0D2Y8T9"/>
<gene>
    <name evidence="1" type="primary">28954010</name>
</gene>
<accession>A0A0D2Y8T9</accession>
<dbReference type="VEuPathDB" id="FungiDB:FOXG_12707"/>
<evidence type="ECO:0000313" key="1">
    <source>
        <dbReference type="EnsemblFungi" id="FOXG_12707P0"/>
    </source>
</evidence>
<evidence type="ECO:0000313" key="2">
    <source>
        <dbReference type="Proteomes" id="UP000002489"/>
    </source>
</evidence>
<reference evidence="1" key="2">
    <citation type="submission" date="2025-08" db="UniProtKB">
        <authorList>
            <consortium name="EnsemblFungi"/>
        </authorList>
    </citation>
    <scope>IDENTIFICATION</scope>
    <source>
        <strain evidence="1">4287 / CBS 123668 / FGSC 9935 / NRRL 34936</strain>
    </source>
</reference>
<protein>
    <submittedName>
        <fullName evidence="1">Uncharacterized protein</fullName>
    </submittedName>
</protein>
<name>A0A0D2Y8T9_FUSOF</name>
<dbReference type="Proteomes" id="UP000002489">
    <property type="component" value="Unassembled WGS sequence"/>
</dbReference>
<organism evidence="1 2">
    <name type="scientific">Fusarium oxysporum (strain Fo5176)</name>
    <name type="common">Fusarium vascular wilt</name>
    <dbReference type="NCBI Taxonomy" id="660025"/>
    <lineage>
        <taxon>Eukaryota</taxon>
        <taxon>Fungi</taxon>
        <taxon>Dikarya</taxon>
        <taxon>Ascomycota</taxon>
        <taxon>Pezizomycotina</taxon>
        <taxon>Sordariomycetes</taxon>
        <taxon>Hypocreomycetidae</taxon>
        <taxon>Hypocreales</taxon>
        <taxon>Nectriaceae</taxon>
        <taxon>Fusarium</taxon>
        <taxon>Fusarium oxysporum species complex</taxon>
    </lineage>
</organism>
<dbReference type="EnsemblFungi" id="FOXG_12707T0">
    <property type="protein sequence ID" value="FOXG_12707P0"/>
    <property type="gene ID" value="FOXG_12707"/>
</dbReference>
<reference evidence="2" key="1">
    <citation type="journal article" date="2012" name="Mol. Plant Microbe Interact.">
        <title>A highly conserved effector in Fusarium oxysporum is required for full virulence on Arabidopsis.</title>
        <authorList>
            <person name="Thatcher L.F."/>
            <person name="Gardiner D.M."/>
            <person name="Kazan K."/>
            <person name="Manners J."/>
        </authorList>
    </citation>
    <scope>NUCLEOTIDE SEQUENCE [LARGE SCALE GENOMIC DNA]</scope>
    <source>
        <strain evidence="2">Fo5176</strain>
    </source>
</reference>
<sequence>MSHGYYLYSSRPASFSPCTIQVFITISTPDLDKDFQWTLSAYKTITHLCQNFEVIRAHRGNFCRIYRHSNNPRILPSYVAWGKLCTVNAERFESLVNMTCISPFWSLAEGEVRNDSKDFIYGILDILKAHGVIDEKRIIGVKRKLGRYIGPFGV</sequence>
<proteinExistence type="predicted"/>